<dbReference type="InterPro" id="IPR039032">
    <property type="entry name" value="Rim-like"/>
</dbReference>
<dbReference type="Proteomes" id="UP000594262">
    <property type="component" value="Unplaced"/>
</dbReference>
<feature type="region of interest" description="Disordered" evidence="3">
    <location>
        <begin position="986"/>
        <end position="1050"/>
    </location>
</feature>
<dbReference type="GO" id="GO:0042391">
    <property type="term" value="P:regulation of membrane potential"/>
    <property type="evidence" value="ECO:0007669"/>
    <property type="project" value="TreeGrafter"/>
</dbReference>
<dbReference type="Gene3D" id="2.60.40.150">
    <property type="entry name" value="C2 domain"/>
    <property type="match status" value="2"/>
</dbReference>
<feature type="compositionally biased region" description="Low complexity" evidence="3">
    <location>
        <begin position="861"/>
        <end position="878"/>
    </location>
</feature>
<dbReference type="GO" id="GO:0048167">
    <property type="term" value="P:regulation of synaptic plasticity"/>
    <property type="evidence" value="ECO:0007669"/>
    <property type="project" value="TreeGrafter"/>
</dbReference>
<dbReference type="PROSITE" id="PS50916">
    <property type="entry name" value="RABBD"/>
    <property type="match status" value="1"/>
</dbReference>
<evidence type="ECO:0000259" key="5">
    <source>
        <dbReference type="PROSITE" id="PS50106"/>
    </source>
</evidence>
<feature type="region of interest" description="Disordered" evidence="3">
    <location>
        <begin position="1062"/>
        <end position="1134"/>
    </location>
</feature>
<evidence type="ECO:0000259" key="4">
    <source>
        <dbReference type="PROSITE" id="PS50004"/>
    </source>
</evidence>
<feature type="domain" description="C2" evidence="4">
    <location>
        <begin position="1187"/>
        <end position="1305"/>
    </location>
</feature>
<feature type="region of interest" description="Disordered" evidence="3">
    <location>
        <begin position="247"/>
        <end position="277"/>
    </location>
</feature>
<dbReference type="SUPFAM" id="SSF50156">
    <property type="entry name" value="PDZ domain-like"/>
    <property type="match status" value="1"/>
</dbReference>
<feature type="compositionally biased region" description="Low complexity" evidence="3">
    <location>
        <begin position="211"/>
        <end position="224"/>
    </location>
</feature>
<dbReference type="OrthoDB" id="420032at2759"/>
<feature type="compositionally biased region" description="Low complexity" evidence="3">
    <location>
        <begin position="1112"/>
        <end position="1134"/>
    </location>
</feature>
<accession>A0A7M5UUU0</accession>
<dbReference type="InterPro" id="IPR011011">
    <property type="entry name" value="Znf_FYVE_PHD"/>
</dbReference>
<evidence type="ECO:0000313" key="7">
    <source>
        <dbReference type="EnsemblMetazoa" id="CLYHEMP006170.2"/>
    </source>
</evidence>
<dbReference type="SMART" id="SM00228">
    <property type="entry name" value="PDZ"/>
    <property type="match status" value="1"/>
</dbReference>
<dbReference type="GO" id="GO:0031267">
    <property type="term" value="F:small GTPase binding"/>
    <property type="evidence" value="ECO:0007669"/>
    <property type="project" value="InterPro"/>
</dbReference>
<feature type="compositionally biased region" description="Low complexity" evidence="3">
    <location>
        <begin position="1320"/>
        <end position="1342"/>
    </location>
</feature>
<dbReference type="PANTHER" id="PTHR12157:SF21">
    <property type="entry name" value="RAB3 INTERACTING MOLECULE, ISOFORM F"/>
    <property type="match status" value="1"/>
</dbReference>
<feature type="compositionally biased region" description="Polar residues" evidence="3">
    <location>
        <begin position="1027"/>
        <end position="1038"/>
    </location>
</feature>
<feature type="region of interest" description="Disordered" evidence="3">
    <location>
        <begin position="1314"/>
        <end position="1342"/>
    </location>
</feature>
<keyword evidence="1" id="KW-0770">Synapse</keyword>
<feature type="domain" description="RabBD" evidence="6">
    <location>
        <begin position="15"/>
        <end position="137"/>
    </location>
</feature>
<protein>
    <submittedName>
        <fullName evidence="7">Uncharacterized protein</fullName>
    </submittedName>
</protein>
<evidence type="ECO:0000256" key="3">
    <source>
        <dbReference type="SAM" id="MobiDB-lite"/>
    </source>
</evidence>
<feature type="compositionally biased region" description="Polar residues" evidence="3">
    <location>
        <begin position="630"/>
        <end position="651"/>
    </location>
</feature>
<feature type="compositionally biased region" description="Low complexity" evidence="3">
    <location>
        <begin position="427"/>
        <end position="439"/>
    </location>
</feature>
<feature type="compositionally biased region" description="Low complexity" evidence="3">
    <location>
        <begin position="255"/>
        <end position="271"/>
    </location>
</feature>
<feature type="domain" description="PDZ" evidence="5">
    <location>
        <begin position="301"/>
        <end position="394"/>
    </location>
</feature>
<dbReference type="SMART" id="SM00239">
    <property type="entry name" value="C2"/>
    <property type="match status" value="2"/>
</dbReference>
<evidence type="ECO:0000256" key="1">
    <source>
        <dbReference type="ARBA" id="ARBA00023018"/>
    </source>
</evidence>
<dbReference type="PANTHER" id="PTHR12157">
    <property type="entry name" value="REGULATING SYNAPTIC MEMBRANE EXOCYTOSIS PROTEIN"/>
    <property type="match status" value="1"/>
</dbReference>
<organism evidence="7 8">
    <name type="scientific">Clytia hemisphaerica</name>
    <dbReference type="NCBI Taxonomy" id="252671"/>
    <lineage>
        <taxon>Eukaryota</taxon>
        <taxon>Metazoa</taxon>
        <taxon>Cnidaria</taxon>
        <taxon>Hydrozoa</taxon>
        <taxon>Hydroidolina</taxon>
        <taxon>Leptothecata</taxon>
        <taxon>Obeliida</taxon>
        <taxon>Clytiidae</taxon>
        <taxon>Clytia</taxon>
    </lineage>
</organism>
<dbReference type="Gene3D" id="2.30.42.10">
    <property type="match status" value="1"/>
</dbReference>
<comment type="subcellular location">
    <subcellularLocation>
        <location evidence="2">Synapse</location>
    </subcellularLocation>
</comment>
<dbReference type="PROSITE" id="PS50106">
    <property type="entry name" value="PDZ"/>
    <property type="match status" value="1"/>
</dbReference>
<dbReference type="GO" id="GO:0044325">
    <property type="term" value="F:transmembrane transporter binding"/>
    <property type="evidence" value="ECO:0007669"/>
    <property type="project" value="TreeGrafter"/>
</dbReference>
<name>A0A7M5UUU0_9CNID</name>
<feature type="compositionally biased region" description="Low complexity" evidence="3">
    <location>
        <begin position="701"/>
        <end position="725"/>
    </location>
</feature>
<dbReference type="GO" id="GO:2000300">
    <property type="term" value="P:regulation of synaptic vesicle exocytosis"/>
    <property type="evidence" value="ECO:0007669"/>
    <property type="project" value="TreeGrafter"/>
</dbReference>
<dbReference type="RefSeq" id="XP_066926014.1">
    <property type="nucleotide sequence ID" value="XM_067069913.1"/>
</dbReference>
<proteinExistence type="predicted"/>
<feature type="region of interest" description="Disordered" evidence="3">
    <location>
        <begin position="402"/>
        <end position="455"/>
    </location>
</feature>
<dbReference type="EnsemblMetazoa" id="CLYHEMT006170.2">
    <property type="protein sequence ID" value="CLYHEMP006170.2"/>
    <property type="gene ID" value="CLYHEMG006170"/>
</dbReference>
<dbReference type="SUPFAM" id="SSF49562">
    <property type="entry name" value="C2 domain (Calcium/lipid-binding domain, CaLB)"/>
    <property type="match status" value="2"/>
</dbReference>
<feature type="region of interest" description="Disordered" evidence="3">
    <location>
        <begin position="627"/>
        <end position="657"/>
    </location>
</feature>
<dbReference type="InterPro" id="IPR036034">
    <property type="entry name" value="PDZ_sf"/>
</dbReference>
<keyword evidence="8" id="KW-1185">Reference proteome</keyword>
<dbReference type="InterPro" id="IPR010911">
    <property type="entry name" value="Rab_BD"/>
</dbReference>
<dbReference type="PROSITE" id="PS50004">
    <property type="entry name" value="C2"/>
    <property type="match status" value="2"/>
</dbReference>
<dbReference type="SUPFAM" id="SSF57903">
    <property type="entry name" value="FYVE/PHD zinc finger"/>
    <property type="match status" value="1"/>
</dbReference>
<evidence type="ECO:0000313" key="8">
    <source>
        <dbReference type="Proteomes" id="UP000594262"/>
    </source>
</evidence>
<feature type="region of interest" description="Disordered" evidence="3">
    <location>
        <begin position="759"/>
        <end position="778"/>
    </location>
</feature>
<dbReference type="Pfam" id="PF02318">
    <property type="entry name" value="FYVE_2"/>
    <property type="match status" value="1"/>
</dbReference>
<feature type="compositionally biased region" description="Polar residues" evidence="3">
    <location>
        <begin position="919"/>
        <end position="942"/>
    </location>
</feature>
<feature type="region of interest" description="Disordered" evidence="3">
    <location>
        <begin position="701"/>
        <end position="745"/>
    </location>
</feature>
<feature type="region of interest" description="Disordered" evidence="3">
    <location>
        <begin position="182"/>
        <end position="234"/>
    </location>
</feature>
<feature type="compositionally biased region" description="Low complexity" evidence="3">
    <location>
        <begin position="888"/>
        <end position="908"/>
    </location>
</feature>
<dbReference type="GeneID" id="136813392"/>
<feature type="compositionally biased region" description="Polar residues" evidence="3">
    <location>
        <begin position="726"/>
        <end position="745"/>
    </location>
</feature>
<dbReference type="GO" id="GO:0006886">
    <property type="term" value="P:intracellular protein transport"/>
    <property type="evidence" value="ECO:0007669"/>
    <property type="project" value="InterPro"/>
</dbReference>
<dbReference type="InterPro" id="IPR041282">
    <property type="entry name" value="FYVE_2"/>
</dbReference>
<dbReference type="Pfam" id="PF00595">
    <property type="entry name" value="PDZ"/>
    <property type="match status" value="1"/>
</dbReference>
<reference evidence="7" key="1">
    <citation type="submission" date="2021-01" db="UniProtKB">
        <authorList>
            <consortium name="EnsemblMetazoa"/>
        </authorList>
    </citation>
    <scope>IDENTIFICATION</scope>
</reference>
<dbReference type="Pfam" id="PF00168">
    <property type="entry name" value="C2"/>
    <property type="match status" value="2"/>
</dbReference>
<dbReference type="GO" id="GO:0048791">
    <property type="term" value="P:calcium ion-regulated exocytosis of neurotransmitter"/>
    <property type="evidence" value="ECO:0007669"/>
    <property type="project" value="TreeGrafter"/>
</dbReference>
<evidence type="ECO:0000259" key="6">
    <source>
        <dbReference type="PROSITE" id="PS50916"/>
    </source>
</evidence>
<dbReference type="InterPro" id="IPR035892">
    <property type="entry name" value="C2_domain_sf"/>
</dbReference>
<sequence>MFQNRQEGKPVPPPPIDISHLTEDERAKIKEVLERQRKMETETASIQSSLVKELATYQVQYELKTNFNEEPIRPSDLCELCHKNKYISNRLCKFCRNRLCNNCSFPTGSGKQASWLCPLCKKKQDLLLKTGKWFHGKETKKHNPTKEIEFHLLTTPNNASVPIKTSPKIVKTGFPASSITKAQLGEQAEERRKQQRAANNENKENAHVVRTASASSDESDTTSSLLPHRHLNSGNKKHVTFEHIDHHSATESESDNNNNNNNEITSSANTTDGSDAGVKLSSHHVRWLPPDDENKQLGDILLSIDPDNTEQFKDFCTAFGIELSLGVPAEDGKLKTVIKSVTEGGIADTLGLVKRDDEIIEWNEQSLVDCTADEVQQILSMDDDSLDLHIVLSRLCSLNDSSDSATPLEPNKQHASLKRMSPGILKSPESSSPSTQSPTMDMNSSPFASSDEQEMTRVRYPTKIKKHSLINTQHINGQLQIKLNYEIETGSLYVTIAEARALSYRSNMQPRNAYVKLYFLPDRSLQSKRRTKTVLRSIAPCWNQTFMYVVKNQKFQGRSLEITLWDYDRTDNNQFIGEVLIDLSEALLDNMPHWYPLHLHNYQATPLPTPTPMLSPQNYDPATIQRYSGKYQSPSPSQSGSERNSPNTTSESLEEKEVDAKRLLNSINNLGSSPDISPSHHYPAFPIAKTTTAQHDADTSIMSSFSSSSNSSVPANSSFSSSCSSQQLNDSLHNHNSTLNKHNISIRGNNNTLELTADTATSGEDKTPVPSPSMSDFRFHNNGDVLSTCDETDSVTGTSQESTIVPVDIFVRHTQPDEMPPPRMKPTVTRAASSPSIVSEARPSLLARAQLFFQKQLDSLTHSSAASTTSNTTTTSSARLMSKENGITASSQTSTSSVTSTMTSSTTSNIPSDDDKLTDVTNTDSDQCHLTSFETDTTNTSLHRAHSLPPPNARHVIPEKMVKITNREKSPYRLMPEVSRNRHQNQYLSAGNSPGSSLGGSPDTTRRYIPIQQNPPQQKPHFETRSLPGSSPKTSSFYDNRPQRGGSFNENDFKQIKYLRGFHRNPAGGHPHDPYMGMGYPPSSRQMYDSEYDPYDTSSVGPPRRRPRRESFGSGRSSPTSSLESASARSGSSSSLASSMVTLTSADSSMSWITPSLRLSGDTQLIDFVEGLGPAQMVGRQVLGSPLMGDIQLSLYERRGALEVEIIRAKGLLMKSGAKTLPAPYVKVYLLQGKKCIVKKKTKTARRTTDPLYSQMLEFPQDYKGKVLQVMVWGDYSRVDRKVFMGVCQILLDDLDLSHLVMGWYKLFSTASIVQPPSPASSTQTSSSMPYGSNSSSGSRGF</sequence>
<dbReference type="CDD" id="cd04031">
    <property type="entry name" value="C2A_RIM1alpha"/>
    <property type="match status" value="1"/>
</dbReference>
<dbReference type="InterPro" id="IPR013083">
    <property type="entry name" value="Znf_RING/FYVE/PHD"/>
</dbReference>
<feature type="compositionally biased region" description="Polar residues" evidence="3">
    <location>
        <begin position="440"/>
        <end position="450"/>
    </location>
</feature>
<dbReference type="FunFam" id="2.60.40.150:FF:000001">
    <property type="entry name" value="Regulating synaptic membrane exocytosis 3, isoform CRA_a"/>
    <property type="match status" value="1"/>
</dbReference>
<dbReference type="InterPro" id="IPR000008">
    <property type="entry name" value="C2_dom"/>
</dbReference>
<feature type="compositionally biased region" description="Low complexity" evidence="3">
    <location>
        <begin position="988"/>
        <end position="1002"/>
    </location>
</feature>
<feature type="domain" description="C2" evidence="4">
    <location>
        <begin position="475"/>
        <end position="595"/>
    </location>
</feature>
<feature type="region of interest" description="Disordered" evidence="3">
    <location>
        <begin position="861"/>
        <end position="953"/>
    </location>
</feature>
<dbReference type="GO" id="GO:0048788">
    <property type="term" value="C:cytoskeleton of presynaptic active zone"/>
    <property type="evidence" value="ECO:0007669"/>
    <property type="project" value="TreeGrafter"/>
</dbReference>
<feature type="region of interest" description="Disordered" evidence="3">
    <location>
        <begin position="814"/>
        <end position="836"/>
    </location>
</feature>
<dbReference type="GO" id="GO:0042734">
    <property type="term" value="C:presynaptic membrane"/>
    <property type="evidence" value="ECO:0007669"/>
    <property type="project" value="TreeGrafter"/>
</dbReference>
<dbReference type="GO" id="GO:0050806">
    <property type="term" value="P:positive regulation of synaptic transmission"/>
    <property type="evidence" value="ECO:0007669"/>
    <property type="project" value="TreeGrafter"/>
</dbReference>
<dbReference type="Gene3D" id="3.30.40.10">
    <property type="entry name" value="Zinc/RING finger domain, C3HC4 (zinc finger)"/>
    <property type="match status" value="1"/>
</dbReference>
<evidence type="ECO:0000256" key="2">
    <source>
        <dbReference type="ARBA" id="ARBA00034103"/>
    </source>
</evidence>
<dbReference type="InterPro" id="IPR001478">
    <property type="entry name" value="PDZ"/>
</dbReference>